<accession>A0AA37TCV7</accession>
<dbReference type="AlphaFoldDB" id="A0AA37TCV7"/>
<keyword evidence="2" id="KW-1185">Reference proteome</keyword>
<reference evidence="2" key="1">
    <citation type="journal article" date="2019" name="Int. J. Syst. Evol. Microbiol.">
        <title>The Global Catalogue of Microorganisms (GCM) 10K type strain sequencing project: providing services to taxonomists for standard genome sequencing and annotation.</title>
        <authorList>
            <consortium name="The Broad Institute Genomics Platform"/>
            <consortium name="The Broad Institute Genome Sequencing Center for Infectious Disease"/>
            <person name="Wu L."/>
            <person name="Ma J."/>
        </authorList>
    </citation>
    <scope>NUCLEOTIDE SEQUENCE [LARGE SCALE GENOMIC DNA]</scope>
    <source>
        <strain evidence="2">NBRC 103632</strain>
    </source>
</reference>
<gene>
    <name evidence="1" type="ORF">GCM10007890_15830</name>
</gene>
<evidence type="ECO:0000313" key="2">
    <source>
        <dbReference type="Proteomes" id="UP001157440"/>
    </source>
</evidence>
<protein>
    <submittedName>
        <fullName evidence="1">Uncharacterized protein</fullName>
    </submittedName>
</protein>
<organism evidence="1 2">
    <name type="scientific">Methylobacterium tardum</name>
    <dbReference type="NCBI Taxonomy" id="374432"/>
    <lineage>
        <taxon>Bacteria</taxon>
        <taxon>Pseudomonadati</taxon>
        <taxon>Pseudomonadota</taxon>
        <taxon>Alphaproteobacteria</taxon>
        <taxon>Hyphomicrobiales</taxon>
        <taxon>Methylobacteriaceae</taxon>
        <taxon>Methylobacterium</taxon>
    </lineage>
</organism>
<dbReference type="EMBL" id="BSPL01000011">
    <property type="protein sequence ID" value="GLS69570.1"/>
    <property type="molecule type" value="Genomic_DNA"/>
</dbReference>
<proteinExistence type="predicted"/>
<name>A0AA37TCV7_9HYPH</name>
<dbReference type="RefSeq" id="WP_238194933.1">
    <property type="nucleotide sequence ID" value="NZ_BPQZ01000002.1"/>
</dbReference>
<comment type="caution">
    <text evidence="1">The sequence shown here is derived from an EMBL/GenBank/DDBJ whole genome shotgun (WGS) entry which is preliminary data.</text>
</comment>
<sequence length="73" mass="8002">MVATPDPQDDHPEADLEQVNDLLAKWAARSAATSAALIERFEAMGYAVRGKSEDEIADVLYRPPTRRSQSGSK</sequence>
<dbReference type="Proteomes" id="UP001157440">
    <property type="component" value="Unassembled WGS sequence"/>
</dbReference>
<evidence type="ECO:0000313" key="1">
    <source>
        <dbReference type="EMBL" id="GLS69570.1"/>
    </source>
</evidence>